<comment type="caution">
    <text evidence="4">The sequence shown here is derived from an EMBL/GenBank/DDBJ whole genome shotgun (WGS) entry which is preliminary data.</text>
</comment>
<dbReference type="RefSeq" id="WP_345446545.1">
    <property type="nucleotide sequence ID" value="NZ_BAABQU010000046.1"/>
</dbReference>
<dbReference type="Gene3D" id="3.40.630.30">
    <property type="match status" value="2"/>
</dbReference>
<keyword evidence="5" id="KW-1185">Reference proteome</keyword>
<dbReference type="InterPro" id="IPR016181">
    <property type="entry name" value="Acyl_CoA_acyltransferase"/>
</dbReference>
<protein>
    <recommendedName>
        <fullName evidence="3">N-acetyltransferase domain-containing protein</fullName>
    </recommendedName>
</protein>
<keyword evidence="1" id="KW-0808">Transferase</keyword>
<dbReference type="EMBL" id="BAABQU010000046">
    <property type="protein sequence ID" value="GAA5441344.1"/>
    <property type="molecule type" value="Genomic_DNA"/>
</dbReference>
<dbReference type="InterPro" id="IPR050832">
    <property type="entry name" value="Bact_Acetyltransf"/>
</dbReference>
<proteinExistence type="predicted"/>
<gene>
    <name evidence="4" type="ORF">Dcae01_02880</name>
</gene>
<feature type="domain" description="N-acetyltransferase" evidence="3">
    <location>
        <begin position="10"/>
        <end position="157"/>
    </location>
</feature>
<sequence>MTDLDLGGGYSARPISLEAYRAACARLEDRIFGGNSLYAFDPPVRPAPPTGESWNWGVYCGAELIGWHHAHALDGRTVYMADTGLLPEHQGRGVYSRLLPHLLAAFRAAGFTLVQSHHRATNTAVILPKLRAGFYLQGLNAYEGGVNAALTLSLDDTYRQAMHVRSGLRAPSGEAARRLGVPDEALPGLADAPSLPLPPEAESGVDLSGGYTLHRVPTATYREVYAQLEASAYETDSFDWGDREPAPAPRGPLWSWLISHAGRVAGWQASRAWDTRTAYMVNTALLPAHRGQGVYTRLLPVVLDALHAEGYALVRSHHHLTNNAVIVPKLRAGFRFQGVQIDEHGVMAILLRSADPAYAAYMDRRSGLTRYTDSVYFANNPELHRPCRLHVRNPFFSFSAGQLYESHPLGPGGLCSPFNRSPY</sequence>
<dbReference type="SUPFAM" id="SSF55729">
    <property type="entry name" value="Acyl-CoA N-acyltransferases (Nat)"/>
    <property type="match status" value="2"/>
</dbReference>
<organism evidence="4 5">
    <name type="scientific">Deinococcus caeni</name>
    <dbReference type="NCBI Taxonomy" id="569127"/>
    <lineage>
        <taxon>Bacteria</taxon>
        <taxon>Thermotogati</taxon>
        <taxon>Deinococcota</taxon>
        <taxon>Deinococci</taxon>
        <taxon>Deinococcales</taxon>
        <taxon>Deinococcaceae</taxon>
        <taxon>Deinococcus</taxon>
    </lineage>
</organism>
<dbReference type="Proteomes" id="UP001423409">
    <property type="component" value="Unassembled WGS sequence"/>
</dbReference>
<dbReference type="Pfam" id="PF00583">
    <property type="entry name" value="Acetyltransf_1"/>
    <property type="match status" value="2"/>
</dbReference>
<reference evidence="4 5" key="1">
    <citation type="submission" date="2024-02" db="EMBL/GenBank/DDBJ databases">
        <title>Deinococcus caeni NBRC 101312.</title>
        <authorList>
            <person name="Ichikawa N."/>
            <person name="Katano-Makiyama Y."/>
            <person name="Hidaka K."/>
        </authorList>
    </citation>
    <scope>NUCLEOTIDE SEQUENCE [LARGE SCALE GENOMIC DNA]</scope>
    <source>
        <strain evidence="4 5">NBRC 101312</strain>
    </source>
</reference>
<accession>A0ABP9UIX3</accession>
<evidence type="ECO:0000259" key="3">
    <source>
        <dbReference type="PROSITE" id="PS51186"/>
    </source>
</evidence>
<name>A0ABP9UIX3_9DEIO</name>
<evidence type="ECO:0000256" key="2">
    <source>
        <dbReference type="ARBA" id="ARBA00023315"/>
    </source>
</evidence>
<dbReference type="PROSITE" id="PS51186">
    <property type="entry name" value="GNAT"/>
    <property type="match status" value="2"/>
</dbReference>
<evidence type="ECO:0000313" key="4">
    <source>
        <dbReference type="EMBL" id="GAA5441344.1"/>
    </source>
</evidence>
<dbReference type="CDD" id="cd04301">
    <property type="entry name" value="NAT_SF"/>
    <property type="match status" value="2"/>
</dbReference>
<dbReference type="PANTHER" id="PTHR43877">
    <property type="entry name" value="AMINOALKYLPHOSPHONATE N-ACETYLTRANSFERASE-RELATED-RELATED"/>
    <property type="match status" value="1"/>
</dbReference>
<keyword evidence="2" id="KW-0012">Acyltransferase</keyword>
<evidence type="ECO:0000313" key="5">
    <source>
        <dbReference type="Proteomes" id="UP001423409"/>
    </source>
</evidence>
<feature type="domain" description="N-acetyltransferase" evidence="3">
    <location>
        <begin position="211"/>
        <end position="352"/>
    </location>
</feature>
<evidence type="ECO:0000256" key="1">
    <source>
        <dbReference type="ARBA" id="ARBA00022679"/>
    </source>
</evidence>
<dbReference type="InterPro" id="IPR000182">
    <property type="entry name" value="GNAT_dom"/>
</dbReference>